<evidence type="ECO:0000256" key="3">
    <source>
        <dbReference type="ARBA" id="ARBA00022475"/>
    </source>
</evidence>
<evidence type="ECO:0000256" key="5">
    <source>
        <dbReference type="ARBA" id="ARBA00022989"/>
    </source>
</evidence>
<feature type="transmembrane region" description="Helical" evidence="7">
    <location>
        <begin position="6"/>
        <end position="27"/>
    </location>
</feature>
<feature type="transmembrane region" description="Helical" evidence="7">
    <location>
        <begin position="181"/>
        <end position="199"/>
    </location>
</feature>
<keyword evidence="4 7" id="KW-0812">Transmembrane</keyword>
<dbReference type="PANTHER" id="PTHR33508">
    <property type="entry name" value="UPF0056 MEMBRANE PROTEIN YHCE"/>
    <property type="match status" value="1"/>
</dbReference>
<dbReference type="InterPro" id="IPR002771">
    <property type="entry name" value="Multi_antbiot-R_MarC"/>
</dbReference>
<dbReference type="OrthoDB" id="21094at2"/>
<evidence type="ECO:0000256" key="1">
    <source>
        <dbReference type="ARBA" id="ARBA00004651"/>
    </source>
</evidence>
<dbReference type="PANTHER" id="PTHR33508:SF10">
    <property type="entry name" value="UPF0056 INNER MEMBRANE PROTEIN YHGN"/>
    <property type="match status" value="1"/>
</dbReference>
<feature type="transmembrane region" description="Helical" evidence="7">
    <location>
        <begin position="47"/>
        <end position="68"/>
    </location>
</feature>
<comment type="similarity">
    <text evidence="2 7">Belongs to the UPF0056 (MarC) family.</text>
</comment>
<keyword evidence="6 7" id="KW-0472">Membrane</keyword>
<evidence type="ECO:0000313" key="8">
    <source>
        <dbReference type="EMBL" id="PQO30967.1"/>
    </source>
</evidence>
<evidence type="ECO:0000256" key="4">
    <source>
        <dbReference type="ARBA" id="ARBA00022692"/>
    </source>
</evidence>
<proteinExistence type="inferred from homology"/>
<accession>A0A2S8FFP2</accession>
<evidence type="ECO:0000313" key="9">
    <source>
        <dbReference type="Proteomes" id="UP000238322"/>
    </source>
</evidence>
<evidence type="ECO:0000256" key="7">
    <source>
        <dbReference type="RuleBase" id="RU362048"/>
    </source>
</evidence>
<sequence length="208" mass="22372">MLSQDLVDSTILLLVLLNPFLLCIYLLDLIQGLDQQAFAKTMTRAGLMSAAVYLGFAIAGDRLFTYAFKVRYESFLIFGGIVFLLVSIRLVMVGSTALRGLRGDAPHGAEGTALPFMLGPGTISAAIVTGSRVSIPEAAGAIGFSVVVCVASLIFLKWIHDLIRKRYEPIMERYLDTIGRIMALLTGTIAVDMILSGVGKCMENGFGS</sequence>
<comment type="caution">
    <text evidence="8">The sequence shown here is derived from an EMBL/GenBank/DDBJ whole genome shotgun (WGS) entry which is preliminary data.</text>
</comment>
<evidence type="ECO:0000256" key="2">
    <source>
        <dbReference type="ARBA" id="ARBA00009784"/>
    </source>
</evidence>
<dbReference type="EMBL" id="PUHY01000013">
    <property type="protein sequence ID" value="PQO30967.1"/>
    <property type="molecule type" value="Genomic_DNA"/>
</dbReference>
<feature type="transmembrane region" description="Helical" evidence="7">
    <location>
        <begin position="141"/>
        <end position="160"/>
    </location>
</feature>
<dbReference type="Proteomes" id="UP000238322">
    <property type="component" value="Unassembled WGS sequence"/>
</dbReference>
<dbReference type="GO" id="GO:0005886">
    <property type="term" value="C:plasma membrane"/>
    <property type="evidence" value="ECO:0007669"/>
    <property type="project" value="UniProtKB-SubCell"/>
</dbReference>
<name>A0A2S8FFP2_9BACT</name>
<gene>
    <name evidence="8" type="ORF">C5Y83_22465</name>
</gene>
<comment type="caution">
    <text evidence="7">Lacks conserved residue(s) required for the propagation of feature annotation.</text>
</comment>
<comment type="subcellular location">
    <subcellularLocation>
        <location evidence="1 7">Cell membrane</location>
        <topology evidence="1 7">Multi-pass membrane protein</topology>
    </subcellularLocation>
</comment>
<feature type="transmembrane region" description="Helical" evidence="7">
    <location>
        <begin position="74"/>
        <end position="92"/>
    </location>
</feature>
<reference evidence="8 9" key="1">
    <citation type="submission" date="2018-02" db="EMBL/GenBank/DDBJ databases">
        <title>Comparative genomes isolates from brazilian mangrove.</title>
        <authorList>
            <person name="Araujo J.E."/>
            <person name="Taketani R.G."/>
            <person name="Silva M.C.P."/>
            <person name="Loureco M.V."/>
            <person name="Andreote F.D."/>
        </authorList>
    </citation>
    <scope>NUCLEOTIDE SEQUENCE [LARGE SCALE GENOMIC DNA]</scope>
    <source>
        <strain evidence="8 9">Hex-1 MGV</strain>
    </source>
</reference>
<keyword evidence="5 7" id="KW-1133">Transmembrane helix</keyword>
<organism evidence="8 9">
    <name type="scientific">Blastopirellula marina</name>
    <dbReference type="NCBI Taxonomy" id="124"/>
    <lineage>
        <taxon>Bacteria</taxon>
        <taxon>Pseudomonadati</taxon>
        <taxon>Planctomycetota</taxon>
        <taxon>Planctomycetia</taxon>
        <taxon>Pirellulales</taxon>
        <taxon>Pirellulaceae</taxon>
        <taxon>Blastopirellula</taxon>
    </lineage>
</organism>
<dbReference type="Pfam" id="PF01914">
    <property type="entry name" value="MarC"/>
    <property type="match status" value="1"/>
</dbReference>
<keyword evidence="3" id="KW-1003">Cell membrane</keyword>
<evidence type="ECO:0000256" key="6">
    <source>
        <dbReference type="ARBA" id="ARBA00023136"/>
    </source>
</evidence>
<dbReference type="AlphaFoldDB" id="A0A2S8FFP2"/>
<dbReference type="RefSeq" id="WP_105332042.1">
    <property type="nucleotide sequence ID" value="NZ_PUHY01000013.1"/>
</dbReference>
<protein>
    <recommendedName>
        <fullName evidence="7">UPF0056 membrane protein</fullName>
    </recommendedName>
</protein>